<gene>
    <name evidence="1" type="ORF">SPIL2461_LOCUS22745</name>
</gene>
<protein>
    <submittedName>
        <fullName evidence="1">Uncharacterized protein</fullName>
    </submittedName>
</protein>
<feature type="non-terminal residue" evidence="1">
    <location>
        <position position="1"/>
    </location>
</feature>
<proteinExistence type="predicted"/>
<accession>A0A812YC88</accession>
<evidence type="ECO:0000313" key="2">
    <source>
        <dbReference type="Proteomes" id="UP000649617"/>
    </source>
</evidence>
<keyword evidence="2" id="KW-1185">Reference proteome</keyword>
<dbReference type="EMBL" id="CAJNIZ010047605">
    <property type="protein sequence ID" value="CAE7771629.1"/>
    <property type="molecule type" value="Genomic_DNA"/>
</dbReference>
<sequence>FFGARTEADKLHEASARFRKWAASNRLEYLVLRHVGENAVAFKINPRFFHTYVDEVLR</sequence>
<dbReference type="Proteomes" id="UP000649617">
    <property type="component" value="Unassembled WGS sequence"/>
</dbReference>
<comment type="caution">
    <text evidence="1">The sequence shown here is derived from an EMBL/GenBank/DDBJ whole genome shotgun (WGS) entry which is preliminary data.</text>
</comment>
<evidence type="ECO:0000313" key="1">
    <source>
        <dbReference type="EMBL" id="CAE7771629.1"/>
    </source>
</evidence>
<feature type="non-terminal residue" evidence="1">
    <location>
        <position position="58"/>
    </location>
</feature>
<dbReference type="AlphaFoldDB" id="A0A812YC88"/>
<organism evidence="1 2">
    <name type="scientific">Symbiodinium pilosum</name>
    <name type="common">Dinoflagellate</name>
    <dbReference type="NCBI Taxonomy" id="2952"/>
    <lineage>
        <taxon>Eukaryota</taxon>
        <taxon>Sar</taxon>
        <taxon>Alveolata</taxon>
        <taxon>Dinophyceae</taxon>
        <taxon>Suessiales</taxon>
        <taxon>Symbiodiniaceae</taxon>
        <taxon>Symbiodinium</taxon>
    </lineage>
</organism>
<reference evidence="1" key="1">
    <citation type="submission" date="2021-02" db="EMBL/GenBank/DDBJ databases">
        <authorList>
            <person name="Dougan E. K."/>
            <person name="Rhodes N."/>
            <person name="Thang M."/>
            <person name="Chan C."/>
        </authorList>
    </citation>
    <scope>NUCLEOTIDE SEQUENCE</scope>
</reference>
<name>A0A812YC88_SYMPI</name>